<gene>
    <name evidence="3" type="ORF">DSCO28_12660</name>
</gene>
<feature type="region of interest" description="Disordered" evidence="1">
    <location>
        <begin position="148"/>
        <end position="205"/>
    </location>
</feature>
<dbReference type="Pfam" id="PF00226">
    <property type="entry name" value="DnaJ"/>
    <property type="match status" value="1"/>
</dbReference>
<dbReference type="AlphaFoldDB" id="A0A5K7ZPA5"/>
<feature type="domain" description="J" evidence="2">
    <location>
        <begin position="5"/>
        <end position="66"/>
    </location>
</feature>
<dbReference type="InterPro" id="IPR036869">
    <property type="entry name" value="J_dom_sf"/>
</dbReference>
<evidence type="ECO:0000313" key="3">
    <source>
        <dbReference type="EMBL" id="BBO80700.1"/>
    </source>
</evidence>
<accession>A0A5K7ZPA5</accession>
<dbReference type="RefSeq" id="WP_155321577.1">
    <property type="nucleotide sequence ID" value="NZ_AP021876.1"/>
</dbReference>
<evidence type="ECO:0000313" key="4">
    <source>
        <dbReference type="Proteomes" id="UP000425960"/>
    </source>
</evidence>
<dbReference type="Proteomes" id="UP000425960">
    <property type="component" value="Chromosome"/>
</dbReference>
<evidence type="ECO:0000256" key="1">
    <source>
        <dbReference type="SAM" id="MobiDB-lite"/>
    </source>
</evidence>
<dbReference type="SMART" id="SM00271">
    <property type="entry name" value="DnaJ"/>
    <property type="match status" value="1"/>
</dbReference>
<reference evidence="3 4" key="1">
    <citation type="submission" date="2019-11" db="EMBL/GenBank/DDBJ databases">
        <title>Comparative genomics of hydrocarbon-degrading Desulfosarcina strains.</title>
        <authorList>
            <person name="Watanabe M."/>
            <person name="Kojima H."/>
            <person name="Fukui M."/>
        </authorList>
    </citation>
    <scope>NUCLEOTIDE SEQUENCE [LARGE SCALE GENOMIC DNA]</scope>
    <source>
        <strain evidence="3 4">28bB2T</strain>
    </source>
</reference>
<dbReference type="PROSITE" id="PS50076">
    <property type="entry name" value="DNAJ_2"/>
    <property type="match status" value="1"/>
</dbReference>
<protein>
    <recommendedName>
        <fullName evidence="2">J domain-containing protein</fullName>
    </recommendedName>
</protein>
<dbReference type="EMBL" id="AP021876">
    <property type="protein sequence ID" value="BBO80700.1"/>
    <property type="molecule type" value="Genomic_DNA"/>
</dbReference>
<feature type="region of interest" description="Disordered" evidence="1">
    <location>
        <begin position="114"/>
        <end position="135"/>
    </location>
</feature>
<proteinExistence type="predicted"/>
<evidence type="ECO:0000259" key="2">
    <source>
        <dbReference type="PROSITE" id="PS50076"/>
    </source>
</evidence>
<dbReference type="Gene3D" id="1.10.287.110">
    <property type="entry name" value="DnaJ domain"/>
    <property type="match status" value="1"/>
</dbReference>
<dbReference type="SUPFAM" id="SSF46565">
    <property type="entry name" value="Chaperone J-domain"/>
    <property type="match status" value="1"/>
</dbReference>
<dbReference type="CDD" id="cd06257">
    <property type="entry name" value="DnaJ"/>
    <property type="match status" value="1"/>
</dbReference>
<dbReference type="PRINTS" id="PR00625">
    <property type="entry name" value="JDOMAIN"/>
</dbReference>
<organism evidence="3 4">
    <name type="scientific">Desulfosarcina ovata subsp. sediminis</name>
    <dbReference type="NCBI Taxonomy" id="885957"/>
    <lineage>
        <taxon>Bacteria</taxon>
        <taxon>Pseudomonadati</taxon>
        <taxon>Thermodesulfobacteriota</taxon>
        <taxon>Desulfobacteria</taxon>
        <taxon>Desulfobacterales</taxon>
        <taxon>Desulfosarcinaceae</taxon>
        <taxon>Desulfosarcina</taxon>
    </lineage>
</organism>
<name>A0A5K7ZPA5_9BACT</name>
<dbReference type="KEGG" id="dov:DSCO28_12660"/>
<dbReference type="InterPro" id="IPR001623">
    <property type="entry name" value="DnaJ_domain"/>
</dbReference>
<sequence>MDLLTSFKILGIAPLSDADQAKHAYKAQVRRWHPDQFPEGSASKIQAEEQLKRINVAYARIRQHLATHRPDTGPTSDAEPACTPPKKSPNGHVAPEKKRKRSWMDHLFDALNSFSGGNDDAGPSAVGETDAKRQRRSFKQVLDEMACGKVPEEGSPSPRPAPTYRCRTTGYRQPGRQSNTDAVDGTAPVEPIKPVGRLRGIGRNR</sequence>
<feature type="region of interest" description="Disordered" evidence="1">
    <location>
        <begin position="66"/>
        <end position="100"/>
    </location>
</feature>